<evidence type="ECO:0000313" key="13">
    <source>
        <dbReference type="Proteomes" id="UP000324022"/>
    </source>
</evidence>
<name>A0A5C3EFR2_9BASI</name>
<keyword evidence="6 10" id="KW-0472">Membrane</keyword>
<feature type="transmembrane region" description="Helical" evidence="10">
    <location>
        <begin position="411"/>
        <end position="434"/>
    </location>
</feature>
<evidence type="ECO:0000256" key="4">
    <source>
        <dbReference type="ARBA" id="ARBA00022692"/>
    </source>
</evidence>
<dbReference type="PROSITE" id="PS00217">
    <property type="entry name" value="SUGAR_TRANSPORT_2"/>
    <property type="match status" value="1"/>
</dbReference>
<dbReference type="InterPro" id="IPR005829">
    <property type="entry name" value="Sugar_transporter_CS"/>
</dbReference>
<proteinExistence type="inferred from homology"/>
<evidence type="ECO:0000256" key="7">
    <source>
        <dbReference type="ARBA" id="ARBA00049119"/>
    </source>
</evidence>
<sequence length="571" mass="63492">MAHSSVEAQDVVRIQNDEAVLIQNELGPDYEKVLAGAQAAAAHQQQDLGVVAAFRKHWKAALWSLGLSTALVMEGYDVVVINSFYGSNAFIHRFGTVLSNGEKVITAPWQTGLSNSALVGEVMGLLLQGWASDRWGYRPVYMASMVFMTLTIFIPVFAQSLPMLSAGEVLMGIPWGVFQTLTTTYAAEICPIMLRPYMTSYVCFCWGLGIFLSSIVVRATLNMAGQWAWRMPFALQWVWPVPLFLVAYFAPESPWHYSRKGQFEDAKNSLRRMQTTQSGEDESHIEDQICLMRHTNALEKAEQAGASYFECFRRDSLRRTFLVCIVYSLQWWCGNPLMSYAVTFFRRAGLSQDNAFNLNIIMNTTYMIGTVLSWFLLRAMGRRTLYLSGAVACCIHLITIGALGFFDSTSISWGIGSLLITFALAYNCTIGPGAYTIIAEIPSSRLLAKSIVLARLTYVLTGLVTNTLTPRMLSPDAWNWGSKGAFLYLGTCSMILVILFFQLPESRNRTTAEMDELFAQGIPARKFASAELDLYYGNQTTTLPYAPQNAHSLDGKDDEKDGGVRTVTAEA</sequence>
<feature type="transmembrane region" description="Helical" evidence="10">
    <location>
        <begin position="384"/>
        <end position="405"/>
    </location>
</feature>
<keyword evidence="5 10" id="KW-1133">Transmembrane helix</keyword>
<dbReference type="InterPro" id="IPR005828">
    <property type="entry name" value="MFS_sugar_transport-like"/>
</dbReference>
<reference evidence="12 13" key="1">
    <citation type="submission" date="2018-03" db="EMBL/GenBank/DDBJ databases">
        <authorList>
            <person name="Guldener U."/>
        </authorList>
    </citation>
    <scope>NUCLEOTIDE SEQUENCE [LARGE SCALE GENOMIC DNA]</scope>
    <source>
        <strain evidence="12 13">NBRC100155</strain>
    </source>
</reference>
<evidence type="ECO:0000256" key="8">
    <source>
        <dbReference type="RuleBase" id="RU003346"/>
    </source>
</evidence>
<feature type="transmembrane region" description="Helical" evidence="10">
    <location>
        <begin position="140"/>
        <end position="161"/>
    </location>
</feature>
<dbReference type="Pfam" id="PF00083">
    <property type="entry name" value="Sugar_tr"/>
    <property type="match status" value="1"/>
</dbReference>
<dbReference type="PROSITE" id="PS50850">
    <property type="entry name" value="MFS"/>
    <property type="match status" value="1"/>
</dbReference>
<feature type="transmembrane region" description="Helical" evidence="10">
    <location>
        <begin position="355"/>
        <end position="377"/>
    </location>
</feature>
<feature type="transmembrane region" description="Helical" evidence="10">
    <location>
        <begin position="233"/>
        <end position="250"/>
    </location>
</feature>
<dbReference type="PANTHER" id="PTHR48022:SF53">
    <property type="entry name" value="ALPHA-GLUCOSIDE TRANSPORTER, PUTATIVE (AFU_ORTHOLOGUE AFUA_3G01700)-RELATED"/>
    <property type="match status" value="1"/>
</dbReference>
<feature type="region of interest" description="Disordered" evidence="9">
    <location>
        <begin position="547"/>
        <end position="571"/>
    </location>
</feature>
<protein>
    <submittedName>
        <fullName evidence="12">Related to Maltose permease</fullName>
    </submittedName>
</protein>
<dbReference type="FunFam" id="1.20.1250.20:FF:000078">
    <property type="entry name" value="MFS maltose transporter, putative"/>
    <property type="match status" value="1"/>
</dbReference>
<feature type="transmembrane region" description="Helical" evidence="10">
    <location>
        <begin position="446"/>
        <end position="465"/>
    </location>
</feature>
<dbReference type="GO" id="GO:0005351">
    <property type="term" value="F:carbohydrate:proton symporter activity"/>
    <property type="evidence" value="ECO:0007669"/>
    <property type="project" value="TreeGrafter"/>
</dbReference>
<feature type="transmembrane region" description="Helical" evidence="10">
    <location>
        <begin position="321"/>
        <end position="343"/>
    </location>
</feature>
<evidence type="ECO:0000256" key="1">
    <source>
        <dbReference type="ARBA" id="ARBA00004141"/>
    </source>
</evidence>
<comment type="subcellular location">
    <subcellularLocation>
        <location evidence="1">Membrane</location>
        <topology evidence="1">Multi-pass membrane protein</topology>
    </subcellularLocation>
</comment>
<feature type="transmembrane region" description="Helical" evidence="10">
    <location>
        <begin position="201"/>
        <end position="221"/>
    </location>
</feature>
<keyword evidence="4 10" id="KW-0812">Transmembrane</keyword>
<dbReference type="NCBIfam" id="TIGR00879">
    <property type="entry name" value="SP"/>
    <property type="match status" value="1"/>
</dbReference>
<evidence type="ECO:0000259" key="11">
    <source>
        <dbReference type="PROSITE" id="PS50850"/>
    </source>
</evidence>
<organism evidence="12 13">
    <name type="scientific">Ustilago trichophora</name>
    <dbReference type="NCBI Taxonomy" id="86804"/>
    <lineage>
        <taxon>Eukaryota</taxon>
        <taxon>Fungi</taxon>
        <taxon>Dikarya</taxon>
        <taxon>Basidiomycota</taxon>
        <taxon>Ustilaginomycotina</taxon>
        <taxon>Ustilaginomycetes</taxon>
        <taxon>Ustilaginales</taxon>
        <taxon>Ustilaginaceae</taxon>
        <taxon>Ustilago</taxon>
    </lineage>
</organism>
<dbReference type="Gene3D" id="1.20.1250.20">
    <property type="entry name" value="MFS general substrate transporter like domains"/>
    <property type="match status" value="1"/>
</dbReference>
<accession>A0A5C3EFR2</accession>
<dbReference type="AlphaFoldDB" id="A0A5C3EFR2"/>
<evidence type="ECO:0000256" key="3">
    <source>
        <dbReference type="ARBA" id="ARBA00022448"/>
    </source>
</evidence>
<evidence type="ECO:0000256" key="5">
    <source>
        <dbReference type="ARBA" id="ARBA00022989"/>
    </source>
</evidence>
<feature type="transmembrane region" description="Helical" evidence="10">
    <location>
        <begin position="173"/>
        <end position="194"/>
    </location>
</feature>
<dbReference type="GO" id="GO:0016020">
    <property type="term" value="C:membrane"/>
    <property type="evidence" value="ECO:0007669"/>
    <property type="project" value="UniProtKB-SubCell"/>
</dbReference>
<dbReference type="InterPro" id="IPR020846">
    <property type="entry name" value="MFS_dom"/>
</dbReference>
<dbReference type="InterPro" id="IPR003663">
    <property type="entry name" value="Sugar/inositol_transpt"/>
</dbReference>
<feature type="compositionally biased region" description="Basic and acidic residues" evidence="9">
    <location>
        <begin position="553"/>
        <end position="563"/>
    </location>
</feature>
<comment type="catalytic activity">
    <reaction evidence="7">
        <text>myo-inositol(out) + H(+)(out) = myo-inositol(in) + H(+)(in)</text>
        <dbReference type="Rhea" id="RHEA:60364"/>
        <dbReference type="ChEBI" id="CHEBI:15378"/>
        <dbReference type="ChEBI" id="CHEBI:17268"/>
    </reaction>
</comment>
<evidence type="ECO:0000256" key="9">
    <source>
        <dbReference type="SAM" id="MobiDB-lite"/>
    </source>
</evidence>
<evidence type="ECO:0000256" key="2">
    <source>
        <dbReference type="ARBA" id="ARBA00010992"/>
    </source>
</evidence>
<evidence type="ECO:0000313" key="12">
    <source>
        <dbReference type="EMBL" id="SPO29090.1"/>
    </source>
</evidence>
<keyword evidence="3 8" id="KW-0813">Transport</keyword>
<keyword evidence="13" id="KW-1185">Reference proteome</keyword>
<dbReference type="OrthoDB" id="6612291at2759"/>
<dbReference type="SUPFAM" id="SSF103473">
    <property type="entry name" value="MFS general substrate transporter"/>
    <property type="match status" value="1"/>
</dbReference>
<feature type="domain" description="Major facilitator superfamily (MFS) profile" evidence="11">
    <location>
        <begin position="63"/>
        <end position="508"/>
    </location>
</feature>
<dbReference type="InterPro" id="IPR036259">
    <property type="entry name" value="MFS_trans_sf"/>
</dbReference>
<dbReference type="Proteomes" id="UP000324022">
    <property type="component" value="Unassembled WGS sequence"/>
</dbReference>
<dbReference type="InterPro" id="IPR050360">
    <property type="entry name" value="MFS_Sugar_Transporters"/>
</dbReference>
<evidence type="ECO:0000256" key="6">
    <source>
        <dbReference type="ARBA" id="ARBA00023136"/>
    </source>
</evidence>
<evidence type="ECO:0000256" key="10">
    <source>
        <dbReference type="SAM" id="Phobius"/>
    </source>
</evidence>
<gene>
    <name evidence="12" type="ORF">UTRI_06039</name>
</gene>
<comment type="similarity">
    <text evidence="2 8">Belongs to the major facilitator superfamily. Sugar transporter (TC 2.A.1.1) family.</text>
</comment>
<dbReference type="PANTHER" id="PTHR48022">
    <property type="entry name" value="PLASTIDIC GLUCOSE TRANSPORTER 4"/>
    <property type="match status" value="1"/>
</dbReference>
<dbReference type="EMBL" id="OOIN01000027">
    <property type="protein sequence ID" value="SPO29090.1"/>
    <property type="molecule type" value="Genomic_DNA"/>
</dbReference>
<feature type="transmembrane region" description="Helical" evidence="10">
    <location>
        <begin position="485"/>
        <end position="504"/>
    </location>
</feature>